<dbReference type="InterPro" id="IPR012910">
    <property type="entry name" value="Plug_dom"/>
</dbReference>
<keyword evidence="15" id="KW-1185">Reference proteome</keyword>
<dbReference type="AlphaFoldDB" id="A0A6I4TE48"/>
<feature type="chain" id="PRO_5026248503" evidence="11">
    <location>
        <begin position="24"/>
        <end position="1018"/>
    </location>
</feature>
<evidence type="ECO:0000256" key="3">
    <source>
        <dbReference type="ARBA" id="ARBA00022452"/>
    </source>
</evidence>
<dbReference type="InterPro" id="IPR036942">
    <property type="entry name" value="Beta-barrel_TonB_sf"/>
</dbReference>
<dbReference type="GO" id="GO:0009279">
    <property type="term" value="C:cell outer membrane"/>
    <property type="evidence" value="ECO:0007669"/>
    <property type="project" value="UniProtKB-SubCell"/>
</dbReference>
<feature type="signal peptide" evidence="11">
    <location>
        <begin position="1"/>
        <end position="23"/>
    </location>
</feature>
<evidence type="ECO:0000256" key="9">
    <source>
        <dbReference type="RuleBase" id="RU003357"/>
    </source>
</evidence>
<keyword evidence="4 8" id="KW-0812">Transmembrane</keyword>
<dbReference type="InterPro" id="IPR037066">
    <property type="entry name" value="Plug_dom_sf"/>
</dbReference>
<evidence type="ECO:0000256" key="6">
    <source>
        <dbReference type="ARBA" id="ARBA00023136"/>
    </source>
</evidence>
<dbReference type="Pfam" id="PF00593">
    <property type="entry name" value="TonB_dep_Rec_b-barrel"/>
    <property type="match status" value="1"/>
</dbReference>
<evidence type="ECO:0000259" key="13">
    <source>
        <dbReference type="Pfam" id="PF07715"/>
    </source>
</evidence>
<comment type="similarity">
    <text evidence="8 9">Belongs to the TonB-dependent receptor family.</text>
</comment>
<comment type="subcellular location">
    <subcellularLocation>
        <location evidence="1 8">Cell outer membrane</location>
        <topology evidence="1 8">Multi-pass membrane protein</topology>
    </subcellularLocation>
</comment>
<evidence type="ECO:0000256" key="1">
    <source>
        <dbReference type="ARBA" id="ARBA00004571"/>
    </source>
</evidence>
<accession>A0A6I4TE48</accession>
<dbReference type="Pfam" id="PF07715">
    <property type="entry name" value="Plug"/>
    <property type="match status" value="1"/>
</dbReference>
<keyword evidence="6 8" id="KW-0472">Membrane</keyword>
<keyword evidence="3 8" id="KW-1134">Transmembrane beta strand</keyword>
<protein>
    <submittedName>
        <fullName evidence="14">TonB-dependent receptor</fullName>
    </submittedName>
</protein>
<dbReference type="PANTHER" id="PTHR47234">
    <property type="match status" value="1"/>
</dbReference>
<dbReference type="InterPro" id="IPR039426">
    <property type="entry name" value="TonB-dep_rcpt-like"/>
</dbReference>
<keyword evidence="7 8" id="KW-0998">Cell outer membrane</keyword>
<keyword evidence="5 9" id="KW-0798">TonB box</keyword>
<keyword evidence="2 8" id="KW-0813">Transport</keyword>
<dbReference type="SUPFAM" id="SSF56935">
    <property type="entry name" value="Porins"/>
    <property type="match status" value="1"/>
</dbReference>
<dbReference type="Gene3D" id="2.170.130.10">
    <property type="entry name" value="TonB-dependent receptor, plug domain"/>
    <property type="match status" value="1"/>
</dbReference>
<comment type="caution">
    <text evidence="14">The sequence shown here is derived from an EMBL/GenBank/DDBJ whole genome shotgun (WGS) entry which is preliminary data.</text>
</comment>
<feature type="domain" description="TonB-dependent receptor-like beta-barrel" evidence="12">
    <location>
        <begin position="456"/>
        <end position="978"/>
    </location>
</feature>
<dbReference type="EMBL" id="WTZA01000001">
    <property type="protein sequence ID" value="MXO74906.1"/>
    <property type="molecule type" value="Genomic_DNA"/>
</dbReference>
<evidence type="ECO:0000259" key="12">
    <source>
        <dbReference type="Pfam" id="PF00593"/>
    </source>
</evidence>
<proteinExistence type="inferred from homology"/>
<evidence type="ECO:0000256" key="2">
    <source>
        <dbReference type="ARBA" id="ARBA00022448"/>
    </source>
</evidence>
<dbReference type="InterPro" id="IPR000531">
    <property type="entry name" value="Beta-barrel_TonB"/>
</dbReference>
<gene>
    <name evidence="14" type="ORF">GRI40_06685</name>
</gene>
<evidence type="ECO:0000256" key="10">
    <source>
        <dbReference type="SAM" id="MobiDB-lite"/>
    </source>
</evidence>
<organism evidence="14 15">
    <name type="scientific">Tsuneonella aeria</name>
    <dbReference type="NCBI Taxonomy" id="1837929"/>
    <lineage>
        <taxon>Bacteria</taxon>
        <taxon>Pseudomonadati</taxon>
        <taxon>Pseudomonadota</taxon>
        <taxon>Alphaproteobacteria</taxon>
        <taxon>Sphingomonadales</taxon>
        <taxon>Erythrobacteraceae</taxon>
        <taxon>Tsuneonella</taxon>
    </lineage>
</organism>
<sequence length="1018" mass="108362">MRGSTSVCAAVLAAGFFAAPAFAQDSAAASPPDCPDQNSDGICDPESTISSADGSDTAGAIVVTGSRIRRDEYSTVEPITVVTADEITQAGFNSATDALQSTEVTAGAGQINNYYSGFVVDGGTGANTLGLRGLGPARTLILLNGRRLAPAGTRGAVLSADLNVLPTAIIERIEILKAGASSIYGSDAIAGVVNIITDQKLRGLSLQAQVNVPEVGAGIDRRIAATFGVDAGRFNLIGSLEYRKRDGLRLNDVDFTSCPIPGYLDGEGSEFGSADPYPIGDPRNCFTLDNGGVTINTLGVPTRDGIGRTSGLPGRFNRFVPVAGNAGGATPGFLGVGTYDRDSFDPASQQEFLISPVKTYTGFLSATYDLQALGNAEIYGEVLATRRKSSAPLYRQLSLDYLRGSPLLPAIFRNGAFLAPNETSSGQIIAARAFVGFGLTDSSQKVDYVRAGGGIRGDFAFPGWRYDVYVGKSWTDGENNIQSFLTDRLATSLNVVQNANGTFSCAAAASIASCVPAPVLNADTIGGRLPQAFKDYILADTQSTNQFRETTAIASVDGPLFTLPGGEAQLALGLEYRKQKINDTPDINAINGNLYGLTTSQPTRGTDSVKEAFAELYLPLLGDRPFFQNLSLNASGRYTDYDSYGSDFTYKVAGEWELFRGFGFRASYGTSYRAPALAEQFLGATSGFLGAGTDPCDADNFPRANGNPNPGAYSPNQQIRAANCAAIGLDVATFQQNSSITTFSLGGASFGLEAETSRNWSVGVVAQPPLPSSIGSLSLALDYFDIKVDNGVSQLGAGNILSRCYGDTAFDPNEGFCRLQTRDANNRLTVNNGYVNLSTDIVKGYEFNGRFATDLLFDNRLTLNASVTHYTEQSSRLFPDEFLTDANGTYVTPDWTGSFDATYKVGRALLRYGLSWIDGSSGTYDYFAYDETTGTVDEALAQLYRDNYLLEVPDYFLHSASVQFDVNDKFEFTFGVRNMFDKKPPRISAAVTTIGNAPLSSNFDYAGRTFFANATVGF</sequence>
<evidence type="ECO:0000256" key="5">
    <source>
        <dbReference type="ARBA" id="ARBA00023077"/>
    </source>
</evidence>
<keyword evidence="14" id="KW-0675">Receptor</keyword>
<evidence type="ECO:0000256" key="7">
    <source>
        <dbReference type="ARBA" id="ARBA00023237"/>
    </source>
</evidence>
<dbReference type="Gene3D" id="2.40.170.20">
    <property type="entry name" value="TonB-dependent receptor, beta-barrel domain"/>
    <property type="match status" value="1"/>
</dbReference>
<keyword evidence="11" id="KW-0732">Signal</keyword>
<dbReference type="PANTHER" id="PTHR47234:SF2">
    <property type="entry name" value="TONB-DEPENDENT RECEPTOR"/>
    <property type="match status" value="1"/>
</dbReference>
<feature type="region of interest" description="Disordered" evidence="10">
    <location>
        <begin position="27"/>
        <end position="56"/>
    </location>
</feature>
<dbReference type="OrthoDB" id="7614575at2"/>
<dbReference type="Proteomes" id="UP000439522">
    <property type="component" value="Unassembled WGS sequence"/>
</dbReference>
<reference evidence="14 15" key="1">
    <citation type="submission" date="2019-12" db="EMBL/GenBank/DDBJ databases">
        <title>Genomic-based taxomic classification of the family Erythrobacteraceae.</title>
        <authorList>
            <person name="Xu L."/>
        </authorList>
    </citation>
    <scope>NUCLEOTIDE SEQUENCE [LARGE SCALE GENOMIC DNA]</scope>
    <source>
        <strain evidence="14 15">100921-2</strain>
    </source>
</reference>
<evidence type="ECO:0000256" key="11">
    <source>
        <dbReference type="SAM" id="SignalP"/>
    </source>
</evidence>
<feature type="domain" description="TonB-dependent receptor plug" evidence="13">
    <location>
        <begin position="73"/>
        <end position="192"/>
    </location>
</feature>
<evidence type="ECO:0000313" key="15">
    <source>
        <dbReference type="Proteomes" id="UP000439522"/>
    </source>
</evidence>
<name>A0A6I4TE48_9SPHN</name>
<evidence type="ECO:0000256" key="4">
    <source>
        <dbReference type="ARBA" id="ARBA00022692"/>
    </source>
</evidence>
<evidence type="ECO:0000256" key="8">
    <source>
        <dbReference type="PROSITE-ProRule" id="PRU01360"/>
    </source>
</evidence>
<evidence type="ECO:0000313" key="14">
    <source>
        <dbReference type="EMBL" id="MXO74906.1"/>
    </source>
</evidence>
<dbReference type="PROSITE" id="PS52016">
    <property type="entry name" value="TONB_DEPENDENT_REC_3"/>
    <property type="match status" value="1"/>
</dbReference>
<feature type="compositionally biased region" description="Low complexity" evidence="10">
    <location>
        <begin position="27"/>
        <end position="37"/>
    </location>
</feature>